<accession>A0A3N4HZH8</accession>
<feature type="compositionally biased region" description="Acidic residues" evidence="1">
    <location>
        <begin position="281"/>
        <end position="293"/>
    </location>
</feature>
<gene>
    <name evidence="2" type="ORF">BJ508DRAFT_309154</name>
</gene>
<dbReference type="Proteomes" id="UP000275078">
    <property type="component" value="Unassembled WGS sequence"/>
</dbReference>
<dbReference type="EMBL" id="ML119710">
    <property type="protein sequence ID" value="RPA78516.1"/>
    <property type="molecule type" value="Genomic_DNA"/>
</dbReference>
<keyword evidence="3" id="KW-1185">Reference proteome</keyword>
<evidence type="ECO:0000313" key="3">
    <source>
        <dbReference type="Proteomes" id="UP000275078"/>
    </source>
</evidence>
<proteinExistence type="predicted"/>
<evidence type="ECO:0000256" key="1">
    <source>
        <dbReference type="SAM" id="MobiDB-lite"/>
    </source>
</evidence>
<organism evidence="2 3">
    <name type="scientific">Ascobolus immersus RN42</name>
    <dbReference type="NCBI Taxonomy" id="1160509"/>
    <lineage>
        <taxon>Eukaryota</taxon>
        <taxon>Fungi</taxon>
        <taxon>Dikarya</taxon>
        <taxon>Ascomycota</taxon>
        <taxon>Pezizomycotina</taxon>
        <taxon>Pezizomycetes</taxon>
        <taxon>Pezizales</taxon>
        <taxon>Ascobolaceae</taxon>
        <taxon>Ascobolus</taxon>
    </lineage>
</organism>
<reference evidence="2 3" key="1">
    <citation type="journal article" date="2018" name="Nat. Ecol. Evol.">
        <title>Pezizomycetes genomes reveal the molecular basis of ectomycorrhizal truffle lifestyle.</title>
        <authorList>
            <person name="Murat C."/>
            <person name="Payen T."/>
            <person name="Noel B."/>
            <person name="Kuo A."/>
            <person name="Morin E."/>
            <person name="Chen J."/>
            <person name="Kohler A."/>
            <person name="Krizsan K."/>
            <person name="Balestrini R."/>
            <person name="Da Silva C."/>
            <person name="Montanini B."/>
            <person name="Hainaut M."/>
            <person name="Levati E."/>
            <person name="Barry K.W."/>
            <person name="Belfiori B."/>
            <person name="Cichocki N."/>
            <person name="Clum A."/>
            <person name="Dockter R.B."/>
            <person name="Fauchery L."/>
            <person name="Guy J."/>
            <person name="Iotti M."/>
            <person name="Le Tacon F."/>
            <person name="Lindquist E.A."/>
            <person name="Lipzen A."/>
            <person name="Malagnac F."/>
            <person name="Mello A."/>
            <person name="Molinier V."/>
            <person name="Miyauchi S."/>
            <person name="Poulain J."/>
            <person name="Riccioni C."/>
            <person name="Rubini A."/>
            <person name="Sitrit Y."/>
            <person name="Splivallo R."/>
            <person name="Traeger S."/>
            <person name="Wang M."/>
            <person name="Zifcakova L."/>
            <person name="Wipf D."/>
            <person name="Zambonelli A."/>
            <person name="Paolocci F."/>
            <person name="Nowrousian M."/>
            <person name="Ottonello S."/>
            <person name="Baldrian P."/>
            <person name="Spatafora J.W."/>
            <person name="Henrissat B."/>
            <person name="Nagy L.G."/>
            <person name="Aury J.M."/>
            <person name="Wincker P."/>
            <person name="Grigoriev I.V."/>
            <person name="Bonfante P."/>
            <person name="Martin F.M."/>
        </authorList>
    </citation>
    <scope>NUCLEOTIDE SEQUENCE [LARGE SCALE GENOMIC DNA]</scope>
    <source>
        <strain evidence="2 3">RN42</strain>
    </source>
</reference>
<name>A0A3N4HZH8_ASCIM</name>
<sequence>MPKDTTGKKERGADRYVQYSVSMRGQQRMRVDLPDPTRLTITPPQHTDTITIQTEGKSSVFIDASDPSLIKVGLSPFTATSNPLRSAITTTIGPTDSIATAATTADTTGSKRNKPEKAVNLKPDQLPDDFVTLRNVRVSSAVTSDPFARDEIGDLETDGLCRIVYIGAPDSFEGGHKRPVEGDVYDLVKRQSDAGNWGVMLRHSDNGKRGGWLREGENKEFVLQKLSEGHVLQGKVTCVGEKWGPWAGGINNWGRIFWYFVCNRGSESEETSCFCRKSVDEPEEQGESGDETE</sequence>
<dbReference type="AlphaFoldDB" id="A0A3N4HZH8"/>
<evidence type="ECO:0000313" key="2">
    <source>
        <dbReference type="EMBL" id="RPA78516.1"/>
    </source>
</evidence>
<protein>
    <submittedName>
        <fullName evidence="2">Uncharacterized protein</fullName>
    </submittedName>
</protein>
<feature type="region of interest" description="Disordered" evidence="1">
    <location>
        <begin position="274"/>
        <end position="293"/>
    </location>
</feature>